<dbReference type="AlphaFoldDB" id="A0A0A8Y1E4"/>
<evidence type="ECO:0000313" key="1">
    <source>
        <dbReference type="EMBL" id="JAD19911.1"/>
    </source>
</evidence>
<accession>A0A0A8Y1E4</accession>
<proteinExistence type="predicted"/>
<organism evidence="1">
    <name type="scientific">Arundo donax</name>
    <name type="common">Giant reed</name>
    <name type="synonym">Donax arundinaceus</name>
    <dbReference type="NCBI Taxonomy" id="35708"/>
    <lineage>
        <taxon>Eukaryota</taxon>
        <taxon>Viridiplantae</taxon>
        <taxon>Streptophyta</taxon>
        <taxon>Embryophyta</taxon>
        <taxon>Tracheophyta</taxon>
        <taxon>Spermatophyta</taxon>
        <taxon>Magnoliopsida</taxon>
        <taxon>Liliopsida</taxon>
        <taxon>Poales</taxon>
        <taxon>Poaceae</taxon>
        <taxon>PACMAD clade</taxon>
        <taxon>Arundinoideae</taxon>
        <taxon>Arundineae</taxon>
        <taxon>Arundo</taxon>
    </lineage>
</organism>
<reference evidence="1" key="2">
    <citation type="journal article" date="2015" name="Data Brief">
        <title>Shoot transcriptome of the giant reed, Arundo donax.</title>
        <authorList>
            <person name="Barrero R.A."/>
            <person name="Guerrero F.D."/>
            <person name="Moolhuijzen P."/>
            <person name="Goolsby J.A."/>
            <person name="Tidwell J."/>
            <person name="Bellgard S.E."/>
            <person name="Bellgard M.I."/>
        </authorList>
    </citation>
    <scope>NUCLEOTIDE SEQUENCE</scope>
    <source>
        <tissue evidence="1">Shoot tissue taken approximately 20 cm above the soil surface</tissue>
    </source>
</reference>
<dbReference type="EMBL" id="GBRH01277984">
    <property type="protein sequence ID" value="JAD19911.1"/>
    <property type="molecule type" value="Transcribed_RNA"/>
</dbReference>
<reference evidence="1" key="1">
    <citation type="submission" date="2014-09" db="EMBL/GenBank/DDBJ databases">
        <authorList>
            <person name="Magalhaes I.L.F."/>
            <person name="Oliveira U."/>
            <person name="Santos F.R."/>
            <person name="Vidigal T.H.D.A."/>
            <person name="Brescovit A.D."/>
            <person name="Santos A.J."/>
        </authorList>
    </citation>
    <scope>NUCLEOTIDE SEQUENCE</scope>
    <source>
        <tissue evidence="1">Shoot tissue taken approximately 20 cm above the soil surface</tissue>
    </source>
</reference>
<name>A0A0A8Y1E4_ARUDO</name>
<protein>
    <submittedName>
        <fullName evidence="1">Uncharacterized protein</fullName>
    </submittedName>
</protein>
<sequence length="36" mass="4195">MSGSQSAFSHQQVLRTNNFILSSYRRNSFCIIYHNS</sequence>